<evidence type="ECO:0000256" key="3">
    <source>
        <dbReference type="PROSITE-ProRule" id="PRU00284"/>
    </source>
</evidence>
<dbReference type="Pfam" id="PF00672">
    <property type="entry name" value="HAMP"/>
    <property type="match status" value="1"/>
</dbReference>
<dbReference type="SMART" id="SM00304">
    <property type="entry name" value="HAMP"/>
    <property type="match status" value="2"/>
</dbReference>
<dbReference type="PROSITE" id="PS50111">
    <property type="entry name" value="CHEMOTAXIS_TRANSDUC_2"/>
    <property type="match status" value="1"/>
</dbReference>
<feature type="domain" description="HAMP" evidence="8">
    <location>
        <begin position="178"/>
        <end position="231"/>
    </location>
</feature>
<evidence type="ECO:0000313" key="9">
    <source>
        <dbReference type="EMBL" id="KYF52327.1"/>
    </source>
</evidence>
<dbReference type="SUPFAM" id="SSF58104">
    <property type="entry name" value="Methyl-accepting chemotaxis protein (MCP) signaling domain"/>
    <property type="match status" value="1"/>
</dbReference>
<dbReference type="Gene3D" id="6.10.340.10">
    <property type="match status" value="1"/>
</dbReference>
<dbReference type="GO" id="GO:0007165">
    <property type="term" value="P:signal transduction"/>
    <property type="evidence" value="ECO:0007669"/>
    <property type="project" value="UniProtKB-KW"/>
</dbReference>
<comment type="similarity">
    <text evidence="2">Belongs to the methyl-accepting chemotaxis (MCP) protein family.</text>
</comment>
<dbReference type="GO" id="GO:0004888">
    <property type="term" value="F:transmembrane signaling receptor activity"/>
    <property type="evidence" value="ECO:0007669"/>
    <property type="project" value="TreeGrafter"/>
</dbReference>
<evidence type="ECO:0000256" key="1">
    <source>
        <dbReference type="ARBA" id="ARBA00022500"/>
    </source>
</evidence>
<accession>A0A150P9G4</accession>
<evidence type="ECO:0000256" key="5">
    <source>
        <dbReference type="SAM" id="MobiDB-lite"/>
    </source>
</evidence>
<feature type="compositionally biased region" description="Acidic residues" evidence="5">
    <location>
        <begin position="519"/>
        <end position="528"/>
    </location>
</feature>
<feature type="domain" description="Methyl-accepting transducer" evidence="7">
    <location>
        <begin position="265"/>
        <end position="487"/>
    </location>
</feature>
<organism evidence="9 10">
    <name type="scientific">Sorangium cellulosum</name>
    <name type="common">Polyangium cellulosum</name>
    <dbReference type="NCBI Taxonomy" id="56"/>
    <lineage>
        <taxon>Bacteria</taxon>
        <taxon>Pseudomonadati</taxon>
        <taxon>Myxococcota</taxon>
        <taxon>Polyangia</taxon>
        <taxon>Polyangiales</taxon>
        <taxon>Polyangiaceae</taxon>
        <taxon>Sorangium</taxon>
    </lineage>
</organism>
<reference evidence="9 10" key="1">
    <citation type="submission" date="2014-02" db="EMBL/GenBank/DDBJ databases">
        <title>The small core and large imbalanced accessory genome model reveals a collaborative survival strategy of Sorangium cellulosum strains in nature.</title>
        <authorList>
            <person name="Han K."/>
            <person name="Peng R."/>
            <person name="Blom J."/>
            <person name="Li Y.-Z."/>
        </authorList>
    </citation>
    <scope>NUCLEOTIDE SEQUENCE [LARGE SCALE GENOMIC DNA]</scope>
    <source>
        <strain evidence="9 10">So0157-18</strain>
    </source>
</reference>
<dbReference type="SMART" id="SM00283">
    <property type="entry name" value="MA"/>
    <property type="match status" value="1"/>
</dbReference>
<keyword evidence="3" id="KW-0807">Transducer</keyword>
<keyword evidence="6" id="KW-0472">Membrane</keyword>
<gene>
    <name evidence="9" type="ORF">BE04_33105</name>
</gene>
<dbReference type="InterPro" id="IPR051310">
    <property type="entry name" value="MCP_chemotaxis"/>
</dbReference>
<proteinExistence type="inferred from homology"/>
<evidence type="ECO:0000256" key="4">
    <source>
        <dbReference type="SAM" id="Coils"/>
    </source>
</evidence>
<dbReference type="GO" id="GO:0006935">
    <property type="term" value="P:chemotaxis"/>
    <property type="evidence" value="ECO:0007669"/>
    <property type="project" value="UniProtKB-KW"/>
</dbReference>
<dbReference type="InterPro" id="IPR003660">
    <property type="entry name" value="HAMP_dom"/>
</dbReference>
<evidence type="ECO:0000313" key="10">
    <source>
        <dbReference type="Proteomes" id="UP000075604"/>
    </source>
</evidence>
<comment type="caution">
    <text evidence="9">The sequence shown here is derived from an EMBL/GenBank/DDBJ whole genome shotgun (WGS) entry which is preliminary data.</text>
</comment>
<evidence type="ECO:0000259" key="7">
    <source>
        <dbReference type="PROSITE" id="PS50111"/>
    </source>
</evidence>
<dbReference type="PANTHER" id="PTHR43531:SF11">
    <property type="entry name" value="METHYL-ACCEPTING CHEMOTAXIS PROTEIN 3"/>
    <property type="match status" value="1"/>
</dbReference>
<dbReference type="Pfam" id="PF00015">
    <property type="entry name" value="MCPsignal"/>
    <property type="match status" value="1"/>
</dbReference>
<dbReference type="EMBL" id="JELX01003401">
    <property type="protein sequence ID" value="KYF52327.1"/>
    <property type="molecule type" value="Genomic_DNA"/>
</dbReference>
<dbReference type="CDD" id="cd06225">
    <property type="entry name" value="HAMP"/>
    <property type="match status" value="2"/>
</dbReference>
<evidence type="ECO:0008006" key="11">
    <source>
        <dbReference type="Google" id="ProtNLM"/>
    </source>
</evidence>
<evidence type="ECO:0000256" key="2">
    <source>
        <dbReference type="ARBA" id="ARBA00029447"/>
    </source>
</evidence>
<evidence type="ECO:0000259" key="8">
    <source>
        <dbReference type="PROSITE" id="PS50885"/>
    </source>
</evidence>
<keyword evidence="1" id="KW-0145">Chemotaxis</keyword>
<feature type="coiled-coil region" evidence="4">
    <location>
        <begin position="287"/>
        <end position="314"/>
    </location>
</feature>
<keyword evidence="6" id="KW-0812">Transmembrane</keyword>
<dbReference type="Gene3D" id="1.10.287.950">
    <property type="entry name" value="Methyl-accepting chemotaxis protein"/>
    <property type="match status" value="1"/>
</dbReference>
<keyword evidence="6" id="KW-1133">Transmembrane helix</keyword>
<dbReference type="PANTHER" id="PTHR43531">
    <property type="entry name" value="PROTEIN ICFG"/>
    <property type="match status" value="1"/>
</dbReference>
<dbReference type="AlphaFoldDB" id="A0A150P9G4"/>
<feature type="transmembrane region" description="Helical" evidence="6">
    <location>
        <begin position="158"/>
        <end position="178"/>
    </location>
</feature>
<protein>
    <recommendedName>
        <fullName evidence="11">Methyl-accepting chemotaxis protein</fullName>
    </recommendedName>
</protein>
<dbReference type="Proteomes" id="UP000075604">
    <property type="component" value="Unassembled WGS sequence"/>
</dbReference>
<dbReference type="InterPro" id="IPR004089">
    <property type="entry name" value="MCPsignal_dom"/>
</dbReference>
<sequence length="528" mass="55889">MLNFRSIRWKIAALVASVAIVLSALDLWLIPDRTARASEAELRERAGILATMLKEPIGVAMDLEQPPETFPDTLRTAMTDPLVSWVSVYDDKGARIAAIGAVQAPGSAADVRGEGDGGVVVSEAPIRSRNGDRQLGTLAVGLRSDRIAQRRADARRTIALQSAGIMLLGLGLAWVISARMTRSMAHIKEAADRIARGDVSARLSLRISGDELGDMASAFERMNTQLRELQETAKRVAGGDFTCKITGDGELFAAFRAMVASLQGLATRIGNTSSEVASAAAGMFSSVREQETTANQQNAALEEIRRTVEALTASADHIAKDAATVHEMAQRSLVSVQRTAEQTRLVSSHSDRIGEILSLIQSIADKSDLLALNAALEGTKAGEVGRGFSLVAAEMRRLSEHVMDSVRDIRKLVADMHAASHASVLATEDGIKLARDTAAAAAKISDAVDHQREGTAQVKTAIVDIVGAVNDTLTSSADATRSAESLLQLSHALKATARAFRVKPAGAKREAAAPAPANDEADADEEPG</sequence>
<dbReference type="GO" id="GO:0005886">
    <property type="term" value="C:plasma membrane"/>
    <property type="evidence" value="ECO:0007669"/>
    <property type="project" value="TreeGrafter"/>
</dbReference>
<name>A0A150P9G4_SORCE</name>
<keyword evidence="4" id="KW-0175">Coiled coil</keyword>
<evidence type="ECO:0000256" key="6">
    <source>
        <dbReference type="SAM" id="Phobius"/>
    </source>
</evidence>
<dbReference type="PROSITE" id="PS50885">
    <property type="entry name" value="HAMP"/>
    <property type="match status" value="1"/>
</dbReference>
<feature type="region of interest" description="Disordered" evidence="5">
    <location>
        <begin position="504"/>
        <end position="528"/>
    </location>
</feature>